<sequence length="406" mass="46142">MRKLWIGTGIEGFDRIINDKFSDEFEPFIVSYAMGFEMIHGQHGDVAIISEMLGTENALGLEPNVVYLRVINHLRKQGVRVCFFGTETDQDKDFIKELVSRGVYDILFSDDMSYGEVFHLVEAPNSYAEVSHWFDNAKSPQNQTRKRISLSLHEHVEEVEEITEKQKVSTQNKSFFSWSNKRKTRDSNEVSVNKIQPKIILVSGLPGTGSSFISLNLAVSLSSKYNTAFVEASERPILSSWMGWSGGEDSVIKLAKGQPVERRRMISESLRAYNADQDLDTSIINVEALIQASRRLEYDYIIIDIPFVQFVKIKADYKVLVSNSDLAKCRRVSSVKSSLVVLNMTPKRLPVDLAEYQSFWPNTPLVTCPFLEDQSLSIVLGRPLSLRVNSEKEKFQRWLSSMSISI</sequence>
<organism evidence="1 2">
    <name type="scientific">Alicyclobacillus fodiniaquatilis</name>
    <dbReference type="NCBI Taxonomy" id="1661150"/>
    <lineage>
        <taxon>Bacteria</taxon>
        <taxon>Bacillati</taxon>
        <taxon>Bacillota</taxon>
        <taxon>Bacilli</taxon>
        <taxon>Bacillales</taxon>
        <taxon>Alicyclobacillaceae</taxon>
        <taxon>Alicyclobacillus</taxon>
    </lineage>
</organism>
<evidence type="ECO:0000313" key="2">
    <source>
        <dbReference type="Proteomes" id="UP001597079"/>
    </source>
</evidence>
<name>A0ABW4JI72_9BACL</name>
<reference evidence="2" key="1">
    <citation type="journal article" date="2019" name="Int. J. Syst. Evol. Microbiol.">
        <title>The Global Catalogue of Microorganisms (GCM) 10K type strain sequencing project: providing services to taxonomists for standard genome sequencing and annotation.</title>
        <authorList>
            <consortium name="The Broad Institute Genomics Platform"/>
            <consortium name="The Broad Institute Genome Sequencing Center for Infectious Disease"/>
            <person name="Wu L."/>
            <person name="Ma J."/>
        </authorList>
    </citation>
    <scope>NUCLEOTIDE SEQUENCE [LARGE SCALE GENOMIC DNA]</scope>
    <source>
        <strain evidence="2">CGMCC 1.12286</strain>
    </source>
</reference>
<accession>A0ABW4JI72</accession>
<dbReference type="RefSeq" id="WP_377942734.1">
    <property type="nucleotide sequence ID" value="NZ_JBHUCX010000023.1"/>
</dbReference>
<dbReference type="EMBL" id="JBHUCX010000023">
    <property type="protein sequence ID" value="MFD1674860.1"/>
    <property type="molecule type" value="Genomic_DNA"/>
</dbReference>
<dbReference type="Proteomes" id="UP001597079">
    <property type="component" value="Unassembled WGS sequence"/>
</dbReference>
<comment type="caution">
    <text evidence="1">The sequence shown here is derived from an EMBL/GenBank/DDBJ whole genome shotgun (WGS) entry which is preliminary data.</text>
</comment>
<evidence type="ECO:0008006" key="3">
    <source>
        <dbReference type="Google" id="ProtNLM"/>
    </source>
</evidence>
<gene>
    <name evidence="1" type="ORF">ACFSB2_09130</name>
</gene>
<protein>
    <recommendedName>
        <fullName evidence="3">AAA domain-containing protein</fullName>
    </recommendedName>
</protein>
<dbReference type="SUPFAM" id="SSF52540">
    <property type="entry name" value="P-loop containing nucleoside triphosphate hydrolases"/>
    <property type="match status" value="1"/>
</dbReference>
<keyword evidence="2" id="KW-1185">Reference proteome</keyword>
<evidence type="ECO:0000313" key="1">
    <source>
        <dbReference type="EMBL" id="MFD1674860.1"/>
    </source>
</evidence>
<dbReference type="InterPro" id="IPR027417">
    <property type="entry name" value="P-loop_NTPase"/>
</dbReference>
<dbReference type="Gene3D" id="3.40.50.300">
    <property type="entry name" value="P-loop containing nucleotide triphosphate hydrolases"/>
    <property type="match status" value="1"/>
</dbReference>
<proteinExistence type="predicted"/>